<evidence type="ECO:0000313" key="2">
    <source>
        <dbReference type="Proteomes" id="UP000053989"/>
    </source>
</evidence>
<reference evidence="1 2" key="1">
    <citation type="submission" date="2014-04" db="EMBL/GenBank/DDBJ databases">
        <authorList>
            <consortium name="DOE Joint Genome Institute"/>
            <person name="Kuo A."/>
            <person name="Kohler A."/>
            <person name="Nagy L.G."/>
            <person name="Floudas D."/>
            <person name="Copeland A."/>
            <person name="Barry K.W."/>
            <person name="Cichocki N."/>
            <person name="Veneault-Fourrey C."/>
            <person name="LaButti K."/>
            <person name="Lindquist E.A."/>
            <person name="Lipzen A."/>
            <person name="Lundell T."/>
            <person name="Morin E."/>
            <person name="Murat C."/>
            <person name="Sun H."/>
            <person name="Tunlid A."/>
            <person name="Henrissat B."/>
            <person name="Grigoriev I.V."/>
            <person name="Hibbett D.S."/>
            <person name="Martin F."/>
            <person name="Nordberg H.P."/>
            <person name="Cantor M.N."/>
            <person name="Hua S.X."/>
        </authorList>
    </citation>
    <scope>NUCLEOTIDE SEQUENCE [LARGE SCALE GENOMIC DNA]</scope>
    <source>
        <strain evidence="1 2">Foug A</strain>
    </source>
</reference>
<organism evidence="1 2">
    <name type="scientific">Scleroderma citrinum Foug A</name>
    <dbReference type="NCBI Taxonomy" id="1036808"/>
    <lineage>
        <taxon>Eukaryota</taxon>
        <taxon>Fungi</taxon>
        <taxon>Dikarya</taxon>
        <taxon>Basidiomycota</taxon>
        <taxon>Agaricomycotina</taxon>
        <taxon>Agaricomycetes</taxon>
        <taxon>Agaricomycetidae</taxon>
        <taxon>Boletales</taxon>
        <taxon>Sclerodermatineae</taxon>
        <taxon>Sclerodermataceae</taxon>
        <taxon>Scleroderma</taxon>
    </lineage>
</organism>
<gene>
    <name evidence="1" type="ORF">SCLCIDRAFT_1215133</name>
</gene>
<evidence type="ECO:0000313" key="1">
    <source>
        <dbReference type="EMBL" id="KIM62530.1"/>
    </source>
</evidence>
<name>A0A0C3DPH4_9AGAM</name>
<accession>A0A0C3DPH4</accession>
<keyword evidence="2" id="KW-1185">Reference proteome</keyword>
<dbReference type="HOGENOM" id="CLU_3088630_0_0_1"/>
<dbReference type="Proteomes" id="UP000053989">
    <property type="component" value="Unassembled WGS sequence"/>
</dbReference>
<dbReference type="InParanoid" id="A0A0C3DPH4"/>
<proteinExistence type="predicted"/>
<protein>
    <submittedName>
        <fullName evidence="1">Uncharacterized protein</fullName>
    </submittedName>
</protein>
<sequence length="52" mass="5994">MNAVGCWSWWNGVLCSDSDLFVPTYTKSYSQVSESPIPRRSREVLEQAIRRS</sequence>
<dbReference type="EMBL" id="KN822042">
    <property type="protein sequence ID" value="KIM62530.1"/>
    <property type="molecule type" value="Genomic_DNA"/>
</dbReference>
<reference evidence="2" key="2">
    <citation type="submission" date="2015-01" db="EMBL/GenBank/DDBJ databases">
        <title>Evolutionary Origins and Diversification of the Mycorrhizal Mutualists.</title>
        <authorList>
            <consortium name="DOE Joint Genome Institute"/>
            <consortium name="Mycorrhizal Genomics Consortium"/>
            <person name="Kohler A."/>
            <person name="Kuo A."/>
            <person name="Nagy L.G."/>
            <person name="Floudas D."/>
            <person name="Copeland A."/>
            <person name="Barry K.W."/>
            <person name="Cichocki N."/>
            <person name="Veneault-Fourrey C."/>
            <person name="LaButti K."/>
            <person name="Lindquist E.A."/>
            <person name="Lipzen A."/>
            <person name="Lundell T."/>
            <person name="Morin E."/>
            <person name="Murat C."/>
            <person name="Riley R."/>
            <person name="Ohm R."/>
            <person name="Sun H."/>
            <person name="Tunlid A."/>
            <person name="Henrissat B."/>
            <person name="Grigoriev I.V."/>
            <person name="Hibbett D.S."/>
            <person name="Martin F."/>
        </authorList>
    </citation>
    <scope>NUCLEOTIDE SEQUENCE [LARGE SCALE GENOMIC DNA]</scope>
    <source>
        <strain evidence="2">Foug A</strain>
    </source>
</reference>
<dbReference type="AlphaFoldDB" id="A0A0C3DPH4"/>